<dbReference type="EMBL" id="JANBPG010000084">
    <property type="protein sequence ID" value="KAJ1900376.1"/>
    <property type="molecule type" value="Genomic_DNA"/>
</dbReference>
<evidence type="ECO:0000313" key="1">
    <source>
        <dbReference type="EMBL" id="KAJ1900376.1"/>
    </source>
</evidence>
<keyword evidence="2" id="KW-1185">Reference proteome</keyword>
<accession>A0ACC1IT14</accession>
<dbReference type="Proteomes" id="UP001150581">
    <property type="component" value="Unassembled WGS sequence"/>
</dbReference>
<comment type="caution">
    <text evidence="1">The sequence shown here is derived from an EMBL/GenBank/DDBJ whole genome shotgun (WGS) entry which is preliminary data.</text>
</comment>
<sequence>MNVSNQQLSSTPSAAADANTTSISIEQLRVAFENGSPTVVYDSLQPYLCLESKSNGGAQAINEISESIGKLLYPWFQNSEAMRSDEQRSLYMLLRPDGRLVDTLLQYHLLQRQRGSSVYGLVVQVQSLPVEFHSSRSPALPAEFARRVAAAGNSNSNWSTGFNVDALEYYIFHLCKALVPPRENSTDLASGSIEYPSTSAGRKPVSHGAVVSGSVVSCLAREYTCFFLPVSVPEKQLNAHNESSGDANPMNQIRGRLSDFSPNRTQTNQQGDMGDARKPGTTDVDLLDTCEYAQALDLATYFASCVTLLWLPVITRDLRASIRSVAQKEAGGMLAANDPTCDASGWVWIPSFSHLSALNLFHMLVGYLAKGERQMERYHLTGALPQTASATGQPGPANPLGGDNVSAQYIEAYDKRVGMSGTIRDTLRSRLLTVSVADTLGLMLACCSRAGIADTDIWIPFLDVTASIWIRYIMPWRSSRTDSPSNAPADALSPVWQSRIPLMMKGMSPVLYGQAFALFLRQISSPNVDLLAHTAQTLGEQPGHGVQSWINGAVDSVFGHGHNMDALTVVERVVSAFTSTELRAILAAVERLQLDAFPHLRSQMGVDPLTMVPTLGPTIENGMMATPTKAPSARPLQQQLQQQNKGQKDSAFFEYLVATAQQHLAPYASESLSFRSGSQVLDTMVLGALGNPPICIVFGRPPAPLLQTVVHALHGAELLAERQLRLIVPEGSSDQARSLVSDIFLVISRVFSATDSDPGARPWASSGSGIGDVSGRLGGASETMRARAQALHEAQGRIASLYKRLAAVFYVSRQIIEEIKVSQDDTLFSLGMSTGKSNGFGQRLAARSNPSEWAGSGGVSSPDMEHGALTPRGRWELKTGRKKFTTQSLLASPRGSATPTGDSARRSMLGSSLQMQSPPPRWNVRESSAEVGADFETDAALLPRGPRALYVARSYENQWLLDRTLWLDMVANDCFQKLLDFFESMSYPIPPSLRACKLNFRWLAAYQNIRFFAVLFLAVWLFRFLFF</sequence>
<evidence type="ECO:0000313" key="2">
    <source>
        <dbReference type="Proteomes" id="UP001150581"/>
    </source>
</evidence>
<organism evidence="1 2">
    <name type="scientific">Kickxella alabastrina</name>
    <dbReference type="NCBI Taxonomy" id="61397"/>
    <lineage>
        <taxon>Eukaryota</taxon>
        <taxon>Fungi</taxon>
        <taxon>Fungi incertae sedis</taxon>
        <taxon>Zoopagomycota</taxon>
        <taxon>Kickxellomycotina</taxon>
        <taxon>Kickxellomycetes</taxon>
        <taxon>Kickxellales</taxon>
        <taxon>Kickxellaceae</taxon>
        <taxon>Kickxella</taxon>
    </lineage>
</organism>
<protein>
    <submittedName>
        <fullName evidence="1">Uncharacterized protein</fullName>
    </submittedName>
</protein>
<proteinExistence type="predicted"/>
<gene>
    <name evidence="1" type="ORF">LPJ66_001515</name>
</gene>
<name>A0ACC1IT14_9FUNG</name>
<reference evidence="1" key="1">
    <citation type="submission" date="2022-07" db="EMBL/GenBank/DDBJ databases">
        <title>Phylogenomic reconstructions and comparative analyses of Kickxellomycotina fungi.</title>
        <authorList>
            <person name="Reynolds N.K."/>
            <person name="Stajich J.E."/>
            <person name="Barry K."/>
            <person name="Grigoriev I.V."/>
            <person name="Crous P."/>
            <person name="Smith M.E."/>
        </authorList>
    </citation>
    <scope>NUCLEOTIDE SEQUENCE</scope>
    <source>
        <strain evidence="1">Benny 63K</strain>
    </source>
</reference>